<dbReference type="PANTHER" id="PTHR48207:SF3">
    <property type="entry name" value="SUCCINATE--HYDROXYMETHYLGLUTARATE COA-TRANSFERASE"/>
    <property type="match status" value="1"/>
</dbReference>
<dbReference type="InterPro" id="IPR044855">
    <property type="entry name" value="CoA-Trfase_III_dom3_sf"/>
</dbReference>
<dbReference type="PANTHER" id="PTHR48207">
    <property type="entry name" value="SUCCINATE--HYDROXYMETHYLGLUTARATE COA-TRANSFERASE"/>
    <property type="match status" value="1"/>
</dbReference>
<dbReference type="Gene3D" id="3.40.50.10540">
    <property type="entry name" value="Crotonobetainyl-coa:carnitine coa-transferase, domain 1"/>
    <property type="match status" value="1"/>
</dbReference>
<dbReference type="PATRIC" id="fig|632772.20.peg.4857"/>
<dbReference type="KEGG" id="rop:ROP_46450"/>
<proteinExistence type="predicted"/>
<evidence type="ECO:0000313" key="3">
    <source>
        <dbReference type="Proteomes" id="UP000002212"/>
    </source>
</evidence>
<dbReference type="Gene3D" id="3.30.1540.10">
    <property type="entry name" value="formyl-coa transferase, domain 3"/>
    <property type="match status" value="1"/>
</dbReference>
<dbReference type="HOGENOM" id="CLU_033975_0_0_11"/>
<dbReference type="EMBL" id="AP011115">
    <property type="protein sequence ID" value="BAH52892.1"/>
    <property type="molecule type" value="Genomic_DNA"/>
</dbReference>
<dbReference type="InterPro" id="IPR050483">
    <property type="entry name" value="CoA-transferase_III_domain"/>
</dbReference>
<dbReference type="SUPFAM" id="SSF89796">
    <property type="entry name" value="CoA-transferase family III (CaiB/BaiF)"/>
    <property type="match status" value="1"/>
</dbReference>
<dbReference type="InterPro" id="IPR003673">
    <property type="entry name" value="CoA-Trfase_fam_III"/>
</dbReference>
<gene>
    <name evidence="2" type="ordered locus">ROP_46450</name>
</gene>
<dbReference type="InterPro" id="IPR023606">
    <property type="entry name" value="CoA-Trfase_III_dom_1_sf"/>
</dbReference>
<dbReference type="RefSeq" id="WP_012691810.1">
    <property type="nucleotide sequence ID" value="NC_012522.1"/>
</dbReference>
<evidence type="ECO:0000256" key="1">
    <source>
        <dbReference type="ARBA" id="ARBA00022679"/>
    </source>
</evidence>
<dbReference type="AlphaFoldDB" id="C1BB39"/>
<dbReference type="Proteomes" id="UP000002212">
    <property type="component" value="Chromosome"/>
</dbReference>
<keyword evidence="1" id="KW-0808">Transferase</keyword>
<dbReference type="Pfam" id="PF02515">
    <property type="entry name" value="CoA_transf_3"/>
    <property type="match status" value="1"/>
</dbReference>
<dbReference type="STRING" id="632772.ROP_46450"/>
<evidence type="ECO:0000313" key="2">
    <source>
        <dbReference type="EMBL" id="BAH52892.1"/>
    </source>
</evidence>
<sequence length="411" mass="44219">MSSHFARGGSLSGLRVLDLSQVLAGPLCGQMLGDHGAEVVKVEPPAGDGTRVWGPPFVREGTSAYFGAVNRNKSNICLDLRTSDGQRILAGLLADADVVLENYKAGTLARWGFSDAVLRERYPRLIHCRITGFGVDGPMGGMPGYDAVVQAYSGLMSINGEPDRPGLRVGVPIVDMVTGIYAFCGILLALNDRYHSGLGQLVDCTLLDTAISLLHPHSASHLSDGRTPRRTGSAHPTVAPYDTFDARDGHIFIGVGNDRQFRELTSLLGIPEFAGDPRFAGNVSRIRNLDTLRPLLAERIVRHERHVLAENLLARGVPAAVVRDIAEALGDPQVHHRHMVVTDGDYRGVGIPIKLDRTPGSVRRTPRDQGADTRRILSDLGYGTAEIDALIAADTARVHDENELSSTAAVL</sequence>
<accession>C1BB39</accession>
<dbReference type="OrthoDB" id="9797653at2"/>
<reference evidence="2 3" key="1">
    <citation type="submission" date="2009-03" db="EMBL/GenBank/DDBJ databases">
        <title>Comparison of the complete genome sequences of Rhodococcus erythropolis PR4 and Rhodococcus opacus B4.</title>
        <authorList>
            <person name="Takarada H."/>
            <person name="Sekine M."/>
            <person name="Hosoyama A."/>
            <person name="Yamada R."/>
            <person name="Fujisawa T."/>
            <person name="Omata S."/>
            <person name="Shimizu A."/>
            <person name="Tsukatani N."/>
            <person name="Tanikawa S."/>
            <person name="Fujita N."/>
            <person name="Harayama S."/>
        </authorList>
    </citation>
    <scope>NUCLEOTIDE SEQUENCE [LARGE SCALE GENOMIC DNA]</scope>
    <source>
        <strain evidence="2 3">B4</strain>
    </source>
</reference>
<name>C1BB39_RHOOB</name>
<organism evidence="2 3">
    <name type="scientific">Rhodococcus opacus (strain B4)</name>
    <dbReference type="NCBI Taxonomy" id="632772"/>
    <lineage>
        <taxon>Bacteria</taxon>
        <taxon>Bacillati</taxon>
        <taxon>Actinomycetota</taxon>
        <taxon>Actinomycetes</taxon>
        <taxon>Mycobacteriales</taxon>
        <taxon>Nocardiaceae</taxon>
        <taxon>Rhodococcus</taxon>
    </lineage>
</organism>
<protein>
    <submittedName>
        <fullName evidence="2">CaiB/BaiF family protein</fullName>
    </submittedName>
</protein>
<dbReference type="GO" id="GO:0008410">
    <property type="term" value="F:CoA-transferase activity"/>
    <property type="evidence" value="ECO:0007669"/>
    <property type="project" value="TreeGrafter"/>
</dbReference>